<organism evidence="2 3">
    <name type="scientific">Rhizoctonia solani</name>
    <dbReference type="NCBI Taxonomy" id="456999"/>
    <lineage>
        <taxon>Eukaryota</taxon>
        <taxon>Fungi</taxon>
        <taxon>Dikarya</taxon>
        <taxon>Basidiomycota</taxon>
        <taxon>Agaricomycotina</taxon>
        <taxon>Agaricomycetes</taxon>
        <taxon>Cantharellales</taxon>
        <taxon>Ceratobasidiaceae</taxon>
        <taxon>Rhizoctonia</taxon>
    </lineage>
</organism>
<comment type="caution">
    <text evidence="2">The sequence shown here is derived from an EMBL/GenBank/DDBJ whole genome shotgun (WGS) entry which is preliminary data.</text>
</comment>
<evidence type="ECO:0000313" key="3">
    <source>
        <dbReference type="Proteomes" id="UP000663846"/>
    </source>
</evidence>
<accession>A0A8H3BZF5</accession>
<protein>
    <submittedName>
        <fullName evidence="2">Uncharacterized protein</fullName>
    </submittedName>
</protein>
<proteinExistence type="predicted"/>
<evidence type="ECO:0000256" key="1">
    <source>
        <dbReference type="SAM" id="MobiDB-lite"/>
    </source>
</evidence>
<evidence type="ECO:0000313" key="2">
    <source>
        <dbReference type="EMBL" id="CAE6468054.1"/>
    </source>
</evidence>
<reference evidence="2" key="1">
    <citation type="submission" date="2021-01" db="EMBL/GenBank/DDBJ databases">
        <authorList>
            <person name="Kaushik A."/>
        </authorList>
    </citation>
    <scope>NUCLEOTIDE SEQUENCE</scope>
    <source>
        <strain evidence="2">AG1-1C</strain>
    </source>
</reference>
<sequence length="178" mass="19510">MLSKSKDMRKPFLVRSVSVRSSSTSSSRSSSSLWNPDASVRLFIDRCRDVSPFDDESLLGSETDLASGRTSPEPPYDFSPISPTMAQCKAPGFKMDTNTTLMIFTPDMPTTALVAAARDAAAAVAAATDPDPHSPIDEPELYVGFGTLAKKEVTFQRPRRARVNRWASTTRRYVDILS</sequence>
<dbReference type="EMBL" id="CAJMWS010000900">
    <property type="protein sequence ID" value="CAE6468054.1"/>
    <property type="molecule type" value="Genomic_DNA"/>
</dbReference>
<dbReference type="AlphaFoldDB" id="A0A8H3BZF5"/>
<dbReference type="Proteomes" id="UP000663846">
    <property type="component" value="Unassembled WGS sequence"/>
</dbReference>
<gene>
    <name evidence="2" type="ORF">RDB_LOCUS170117</name>
</gene>
<feature type="region of interest" description="Disordered" evidence="1">
    <location>
        <begin position="58"/>
        <end position="81"/>
    </location>
</feature>
<name>A0A8H3BZF5_9AGAM</name>